<comment type="caution">
    <text evidence="11">The sequence shown here is derived from an EMBL/GenBank/DDBJ whole genome shotgun (WGS) entry which is preliminary data.</text>
</comment>
<keyword evidence="2" id="KW-0808">Transferase</keyword>
<evidence type="ECO:0000313" key="11">
    <source>
        <dbReference type="EMBL" id="KAL3280569.1"/>
    </source>
</evidence>
<evidence type="ECO:0000256" key="3">
    <source>
        <dbReference type="ARBA" id="ARBA00022723"/>
    </source>
</evidence>
<feature type="active site" evidence="8">
    <location>
        <position position="413"/>
    </location>
</feature>
<dbReference type="FunFam" id="2.60.40.10:FF:000171">
    <property type="entry name" value="protein-glutamine gamma-glutamyltransferase 6"/>
    <property type="match status" value="1"/>
</dbReference>
<dbReference type="InterPro" id="IPR050779">
    <property type="entry name" value="Transglutaminase"/>
</dbReference>
<dbReference type="Proteomes" id="UP001516400">
    <property type="component" value="Unassembled WGS sequence"/>
</dbReference>
<dbReference type="PANTHER" id="PTHR11590">
    <property type="entry name" value="PROTEIN-GLUTAMINE GAMMA-GLUTAMYLTRANSFERASE"/>
    <property type="match status" value="1"/>
</dbReference>
<dbReference type="SMART" id="SM00460">
    <property type="entry name" value="TGc"/>
    <property type="match status" value="1"/>
</dbReference>
<dbReference type="PANTHER" id="PTHR11590:SF69">
    <property type="entry name" value="RE08173P"/>
    <property type="match status" value="1"/>
</dbReference>
<name>A0ABD2NPY4_9CUCU</name>
<feature type="binding site" evidence="9">
    <location>
        <position position="508"/>
    </location>
    <ligand>
        <name>Ca(2+)</name>
        <dbReference type="ChEBI" id="CHEBI:29108"/>
    </ligand>
</feature>
<dbReference type="InterPro" id="IPR013808">
    <property type="entry name" value="Transglutaminase_AS"/>
</dbReference>
<evidence type="ECO:0000256" key="5">
    <source>
        <dbReference type="ARBA" id="ARBA00023315"/>
    </source>
</evidence>
<evidence type="ECO:0000256" key="1">
    <source>
        <dbReference type="ARBA" id="ARBA00005968"/>
    </source>
</evidence>
<dbReference type="EMBL" id="JABFTP020000144">
    <property type="protein sequence ID" value="KAL3280569.1"/>
    <property type="molecule type" value="Genomic_DNA"/>
</dbReference>
<dbReference type="AlphaFoldDB" id="A0ABD2NPY4"/>
<evidence type="ECO:0000256" key="8">
    <source>
        <dbReference type="PIRSR" id="PIRSR000459-1"/>
    </source>
</evidence>
<protein>
    <recommendedName>
        <fullName evidence="6">protein-glutamine gamma-glutamyltransferase</fullName>
        <ecNumber evidence="6">2.3.2.13</ecNumber>
    </recommendedName>
</protein>
<dbReference type="PIRSF" id="PIRSF000459">
    <property type="entry name" value="TGM_EBP42"/>
    <property type="match status" value="1"/>
</dbReference>
<feature type="active site" evidence="8">
    <location>
        <position position="331"/>
    </location>
</feature>
<keyword evidence="12" id="KW-1185">Reference proteome</keyword>
<dbReference type="InterPro" id="IPR023608">
    <property type="entry name" value="Transglutaminase_animal"/>
</dbReference>
<evidence type="ECO:0000256" key="7">
    <source>
        <dbReference type="ARBA" id="ARBA00051843"/>
    </source>
</evidence>
<dbReference type="GO" id="GO:0046872">
    <property type="term" value="F:metal ion binding"/>
    <property type="evidence" value="ECO:0007669"/>
    <property type="project" value="UniProtKB-KW"/>
</dbReference>
<feature type="domain" description="Transglutaminase-like" evidence="10">
    <location>
        <begin position="323"/>
        <end position="416"/>
    </location>
</feature>
<dbReference type="PROSITE" id="PS00547">
    <property type="entry name" value="TRANSGLUTAMINASES"/>
    <property type="match status" value="1"/>
</dbReference>
<dbReference type="SUPFAM" id="SSF81296">
    <property type="entry name" value="E set domains"/>
    <property type="match status" value="1"/>
</dbReference>
<reference evidence="11 12" key="1">
    <citation type="journal article" date="2021" name="BMC Biol.">
        <title>Horizontally acquired antibacterial genes associated with adaptive radiation of ladybird beetles.</title>
        <authorList>
            <person name="Li H.S."/>
            <person name="Tang X.F."/>
            <person name="Huang Y.H."/>
            <person name="Xu Z.Y."/>
            <person name="Chen M.L."/>
            <person name="Du X.Y."/>
            <person name="Qiu B.Y."/>
            <person name="Chen P.T."/>
            <person name="Zhang W."/>
            <person name="Slipinski A."/>
            <person name="Escalona H.E."/>
            <person name="Waterhouse R.M."/>
            <person name="Zwick A."/>
            <person name="Pang H."/>
        </authorList>
    </citation>
    <scope>NUCLEOTIDE SEQUENCE [LARGE SCALE GENOMIC DNA]</scope>
    <source>
        <strain evidence="11">SYSU2018</strain>
    </source>
</reference>
<evidence type="ECO:0000313" key="12">
    <source>
        <dbReference type="Proteomes" id="UP001516400"/>
    </source>
</evidence>
<accession>A0ABD2NPY4</accession>
<sequence>MGKLDCVRNRCDCCPGFRAKFRPSQDLQLNAWPKPQGADEVDKTTLSEEPVKEDILIIRSIDPCIEENGSNHFTDKYDLMQRKIEPQLVVRRGQPFKIILRLNRKYDHEKDGISFIFTADDEDKTSYGQKTLIAAPLLKKPDKTFIWNTVLDHETESSLHVNILTDPEAVIGKWKLDVDTKKIDGGAYCYCWETAIYLLFNPWCKKDRVYLNSEEWRDEAVLNDTGIIWRGTFNRLKPVIWKYDQFDSNILDCSLYVLHYVGKIRGVKRSDPVQVTRGLAAAVNSADDGGVVMGNWSEDFDEGTPPTEWIGSKEILRRFYKKKKPVKFGQCWVFSGVLTTICRSLGLPTRTITNYSSAHDTQGSLTVDYFLNEEGDLIEDLNSDSVWTFHVWNEVWMCRSDVDEKFDGWQAIDATPQEQSEEKYQVGPASVTAIKHGDVLKPYDNAFVFAEVNADKVYWRYTGPTQPLKLLRKDTNAIGKLICTKAPGLYERLDITHIYKHAEKTLKERHTMLKALQQSKNIFARYYLNEDFNDIHFEFILKDDIKIGDPFSVNLMMTNKSKSNDYTVNVLLRVDVVNYTGNIGETVQKRNFDVVVKADSLHEVSLEVNYFEYAKKLMDQSTFKILCFATVKDTNFDYYAEDDFRVRKPDIKFEIPEAITEGKESIIGVSIENSLPVPMRRGEFTISAPGFDKPLKIRVKSAVPPREKAMVKFSFIPPKKGIYSLAAKFICREMDDCDGYQVISVQYSRVEMNGNAD</sequence>
<dbReference type="InterPro" id="IPR013783">
    <property type="entry name" value="Ig-like_fold"/>
</dbReference>
<comment type="cofactor">
    <cofactor evidence="9">
        <name>Ca(2+)</name>
        <dbReference type="ChEBI" id="CHEBI:29108"/>
    </cofactor>
    <text evidence="9">Binds 1 Ca(2+) ion per subunit.</text>
</comment>
<dbReference type="InterPro" id="IPR014756">
    <property type="entry name" value="Ig_E-set"/>
</dbReference>
<dbReference type="InterPro" id="IPR036238">
    <property type="entry name" value="Transglutaminase_C_sf"/>
</dbReference>
<feature type="binding site" evidence="9">
    <location>
        <position position="455"/>
    </location>
    <ligand>
        <name>Ca(2+)</name>
        <dbReference type="ChEBI" id="CHEBI:29108"/>
    </ligand>
</feature>
<evidence type="ECO:0000256" key="2">
    <source>
        <dbReference type="ARBA" id="ARBA00022679"/>
    </source>
</evidence>
<dbReference type="GO" id="GO:0003810">
    <property type="term" value="F:protein-glutamine gamma-glutamyltransferase activity"/>
    <property type="evidence" value="ECO:0007669"/>
    <property type="project" value="UniProtKB-EC"/>
</dbReference>
<keyword evidence="5" id="KW-0012">Acyltransferase</keyword>
<proteinExistence type="inferred from homology"/>
<dbReference type="Gene3D" id="2.60.40.10">
    <property type="entry name" value="Immunoglobulins"/>
    <property type="match status" value="3"/>
</dbReference>
<keyword evidence="3 9" id="KW-0479">Metal-binding</keyword>
<evidence type="ECO:0000256" key="9">
    <source>
        <dbReference type="PIRSR" id="PIRSR000459-2"/>
    </source>
</evidence>
<feature type="binding site" evidence="9">
    <location>
        <position position="453"/>
    </location>
    <ligand>
        <name>Ca(2+)</name>
        <dbReference type="ChEBI" id="CHEBI:29108"/>
    </ligand>
</feature>
<comment type="catalytic activity">
    <reaction evidence="7">
        <text>L-glutaminyl-[protein] + L-lysyl-[protein] = [protein]-L-lysyl-N(6)-5-L-glutamyl-[protein] + NH4(+)</text>
        <dbReference type="Rhea" id="RHEA:54816"/>
        <dbReference type="Rhea" id="RHEA-COMP:9752"/>
        <dbReference type="Rhea" id="RHEA-COMP:10207"/>
        <dbReference type="Rhea" id="RHEA-COMP:14005"/>
        <dbReference type="ChEBI" id="CHEBI:28938"/>
        <dbReference type="ChEBI" id="CHEBI:29969"/>
        <dbReference type="ChEBI" id="CHEBI:30011"/>
        <dbReference type="ChEBI" id="CHEBI:138370"/>
        <dbReference type="EC" id="2.3.2.13"/>
    </reaction>
</comment>
<dbReference type="FunFam" id="3.90.260.10:FF:000001">
    <property type="entry name" value="Protein-glutamine gamma-glutamyltransferase 2"/>
    <property type="match status" value="1"/>
</dbReference>
<gene>
    <name evidence="11" type="ORF">HHI36_003803</name>
</gene>
<dbReference type="Pfam" id="PF01841">
    <property type="entry name" value="Transglut_core"/>
    <property type="match status" value="1"/>
</dbReference>
<dbReference type="Gene3D" id="3.90.260.10">
    <property type="entry name" value="Transglutaminase-like"/>
    <property type="match status" value="1"/>
</dbReference>
<evidence type="ECO:0000256" key="6">
    <source>
        <dbReference type="ARBA" id="ARBA00024222"/>
    </source>
</evidence>
<evidence type="ECO:0000259" key="10">
    <source>
        <dbReference type="SMART" id="SM00460"/>
    </source>
</evidence>
<comment type="similarity">
    <text evidence="1">Belongs to the transglutaminase superfamily. Transglutaminase family.</text>
</comment>
<dbReference type="EC" id="2.3.2.13" evidence="6"/>
<dbReference type="Pfam" id="PF00927">
    <property type="entry name" value="Transglut_C"/>
    <property type="match status" value="1"/>
</dbReference>
<organism evidence="11 12">
    <name type="scientific">Cryptolaemus montrouzieri</name>
    <dbReference type="NCBI Taxonomy" id="559131"/>
    <lineage>
        <taxon>Eukaryota</taxon>
        <taxon>Metazoa</taxon>
        <taxon>Ecdysozoa</taxon>
        <taxon>Arthropoda</taxon>
        <taxon>Hexapoda</taxon>
        <taxon>Insecta</taxon>
        <taxon>Pterygota</taxon>
        <taxon>Neoptera</taxon>
        <taxon>Endopterygota</taxon>
        <taxon>Coleoptera</taxon>
        <taxon>Polyphaga</taxon>
        <taxon>Cucujiformia</taxon>
        <taxon>Coccinelloidea</taxon>
        <taxon>Coccinellidae</taxon>
        <taxon>Scymninae</taxon>
        <taxon>Scymnini</taxon>
        <taxon>Cryptolaemus</taxon>
    </lineage>
</organism>
<dbReference type="SUPFAM" id="SSF49309">
    <property type="entry name" value="Transglutaminase, two C-terminal domains"/>
    <property type="match status" value="2"/>
</dbReference>
<feature type="active site" evidence="8">
    <location>
        <position position="390"/>
    </location>
</feature>
<keyword evidence="4 9" id="KW-0106">Calcium</keyword>
<dbReference type="Pfam" id="PF00868">
    <property type="entry name" value="Transglut_N"/>
    <property type="match status" value="1"/>
</dbReference>
<dbReference type="SUPFAM" id="SSF54001">
    <property type="entry name" value="Cysteine proteinases"/>
    <property type="match status" value="1"/>
</dbReference>
<evidence type="ECO:0000256" key="4">
    <source>
        <dbReference type="ARBA" id="ARBA00022837"/>
    </source>
</evidence>
<dbReference type="InterPro" id="IPR001102">
    <property type="entry name" value="Transglutaminase_N"/>
</dbReference>
<dbReference type="InterPro" id="IPR036985">
    <property type="entry name" value="Transglutaminase-like_sf"/>
</dbReference>
<dbReference type="InterPro" id="IPR008958">
    <property type="entry name" value="Transglutaminase_C"/>
</dbReference>
<dbReference type="InterPro" id="IPR002931">
    <property type="entry name" value="Transglutaminase-like"/>
</dbReference>
<feature type="binding site" evidence="9">
    <location>
        <position position="503"/>
    </location>
    <ligand>
        <name>Ca(2+)</name>
        <dbReference type="ChEBI" id="CHEBI:29108"/>
    </ligand>
</feature>
<dbReference type="FunFam" id="2.60.40.10:FF:002167">
    <property type="entry name" value="Transglutaminase, isoform B"/>
    <property type="match status" value="1"/>
</dbReference>
<dbReference type="InterPro" id="IPR038765">
    <property type="entry name" value="Papain-like_cys_pep_sf"/>
</dbReference>